<feature type="non-terminal residue" evidence="1">
    <location>
        <position position="54"/>
    </location>
</feature>
<name>A0A383AQW1_9ZZZZ</name>
<accession>A0A383AQW1</accession>
<organism evidence="1">
    <name type="scientific">marine metagenome</name>
    <dbReference type="NCBI Taxonomy" id="408172"/>
    <lineage>
        <taxon>unclassified sequences</taxon>
        <taxon>metagenomes</taxon>
        <taxon>ecological metagenomes</taxon>
    </lineage>
</organism>
<dbReference type="EMBL" id="UINC01193739">
    <property type="protein sequence ID" value="SVE09498.1"/>
    <property type="molecule type" value="Genomic_DNA"/>
</dbReference>
<proteinExistence type="predicted"/>
<sequence length="54" mass="6194">MTIAITLSIKYYRRYAPPIPQLLVGWTLRHLLDTVLIVEKLAHLSSICRTKTVS</sequence>
<reference evidence="1" key="1">
    <citation type="submission" date="2018-05" db="EMBL/GenBank/DDBJ databases">
        <authorList>
            <person name="Lanie J.A."/>
            <person name="Ng W.-L."/>
            <person name="Kazmierczak K.M."/>
            <person name="Andrzejewski T.M."/>
            <person name="Davidsen T.M."/>
            <person name="Wayne K.J."/>
            <person name="Tettelin H."/>
            <person name="Glass J.I."/>
            <person name="Rusch D."/>
            <person name="Podicherti R."/>
            <person name="Tsui H.-C.T."/>
            <person name="Winkler M.E."/>
        </authorList>
    </citation>
    <scope>NUCLEOTIDE SEQUENCE</scope>
</reference>
<evidence type="ECO:0000313" key="1">
    <source>
        <dbReference type="EMBL" id="SVE09498.1"/>
    </source>
</evidence>
<dbReference type="AlphaFoldDB" id="A0A383AQW1"/>
<gene>
    <name evidence="1" type="ORF">METZ01_LOCUS462352</name>
</gene>
<protein>
    <submittedName>
        <fullName evidence="1">Uncharacterized protein</fullName>
    </submittedName>
</protein>